<keyword evidence="2" id="KW-1185">Reference proteome</keyword>
<name>A0A838L9Y8_9SPHN</name>
<comment type="caution">
    <text evidence="1">The sequence shown here is derived from an EMBL/GenBank/DDBJ whole genome shotgun (WGS) entry which is preliminary data.</text>
</comment>
<dbReference type="InterPro" id="IPR029058">
    <property type="entry name" value="AB_hydrolase_fold"/>
</dbReference>
<protein>
    <submittedName>
        <fullName evidence="1">Alpha/beta hydrolase</fullName>
    </submittedName>
</protein>
<dbReference type="SUPFAM" id="SSF53474">
    <property type="entry name" value="alpha/beta-Hydrolases"/>
    <property type="match status" value="1"/>
</dbReference>
<keyword evidence="1" id="KW-0378">Hydrolase</keyword>
<dbReference type="PANTHER" id="PTHR36837:SF4">
    <property type="entry name" value="BLR0908 PROTEIN"/>
    <property type="match status" value="1"/>
</dbReference>
<dbReference type="PANTHER" id="PTHR36837">
    <property type="entry name" value="POLY(3-HYDROXYALKANOATE) POLYMERASE SUBUNIT PHAC"/>
    <property type="match status" value="1"/>
</dbReference>
<dbReference type="EMBL" id="JACEIB010000027">
    <property type="protein sequence ID" value="MBA2936081.1"/>
    <property type="molecule type" value="Genomic_DNA"/>
</dbReference>
<gene>
    <name evidence="1" type="ORF">HZF05_18520</name>
</gene>
<dbReference type="AlphaFoldDB" id="A0A838L9Y8"/>
<evidence type="ECO:0000313" key="1">
    <source>
        <dbReference type="EMBL" id="MBA2936081.1"/>
    </source>
</evidence>
<dbReference type="Gene3D" id="3.40.50.1820">
    <property type="entry name" value="alpha/beta hydrolase"/>
    <property type="match status" value="1"/>
</dbReference>
<organism evidence="1 2">
    <name type="scientific">Sphingomonas chungangi</name>
    <dbReference type="NCBI Taxonomy" id="2683589"/>
    <lineage>
        <taxon>Bacteria</taxon>
        <taxon>Pseudomonadati</taxon>
        <taxon>Pseudomonadota</taxon>
        <taxon>Alphaproteobacteria</taxon>
        <taxon>Sphingomonadales</taxon>
        <taxon>Sphingomonadaceae</taxon>
        <taxon>Sphingomonas</taxon>
    </lineage>
</organism>
<proteinExistence type="predicted"/>
<sequence length="332" mass="35267">MLRSETVGDGDALAAGLAGLRAYQTAKRLASTPPMPVVATSGRAVLRDYGGAGRPVIFVPSLINSHDVLDLLPETSLLRWLSTQGVRPLLVDWGAPSPDERDMSIGDHVGMLLPLIEAIGPDAALAGYCLGGTMALAAALCRSPSALVTIAAPWRFAGFPEKSRKGIADLWEQTRPTVESMGMMPLEVLQTAFWRLDPRRTVEKFIAFGRKQASPEATRLFVALEDWANGGAPLTAAAGREMAEDFFRDDIPGSGRWQVAGKVINPAALACPLLDIVSSTDRIVPAASAVSGTGVGDAMTLGLGHVGMIVGGRARETLWQPLAQWLAQPHMR</sequence>
<dbReference type="GO" id="GO:0016787">
    <property type="term" value="F:hydrolase activity"/>
    <property type="evidence" value="ECO:0007669"/>
    <property type="project" value="UniProtKB-KW"/>
</dbReference>
<reference evidence="1 2" key="1">
    <citation type="submission" date="2020-07" db="EMBL/GenBank/DDBJ databases">
        <authorList>
            <person name="Sun Q."/>
        </authorList>
    </citation>
    <scope>NUCLEOTIDE SEQUENCE [LARGE SCALE GENOMIC DNA]</scope>
    <source>
        <strain evidence="1 2">CGMCC 1.13654</strain>
    </source>
</reference>
<dbReference type="Proteomes" id="UP000570166">
    <property type="component" value="Unassembled WGS sequence"/>
</dbReference>
<accession>A0A838L9Y8</accession>
<evidence type="ECO:0000313" key="2">
    <source>
        <dbReference type="Proteomes" id="UP000570166"/>
    </source>
</evidence>
<dbReference type="InterPro" id="IPR051321">
    <property type="entry name" value="PHA/PHB_synthase"/>
</dbReference>